<sequence>MSLLLLFAGGPTQVDVSASDSLEMAFAENRDARSTLALSDDVDALLSETSAVSALLGRADILSVLGDDAIDELLGRLHCQDALPFRLDSTATVAATVRASDSLEPAIAGSAAIRAAFAVADALLLLLDDEAAGIEIETLARIVLDGLLAGTIELTGSATSRIHLDGRVVRRIQ</sequence>
<keyword evidence="2" id="KW-1185">Reference proteome</keyword>
<dbReference type="AlphaFoldDB" id="A0A090E9Q2"/>
<evidence type="ECO:0000313" key="1">
    <source>
        <dbReference type="EMBL" id="CDX26654.1"/>
    </source>
</evidence>
<protein>
    <submittedName>
        <fullName evidence="1">Uncharacterized protein</fullName>
    </submittedName>
</protein>
<gene>
    <name evidence="1" type="ORF">MPL3356_60483</name>
</gene>
<evidence type="ECO:0000313" key="2">
    <source>
        <dbReference type="Proteomes" id="UP000045285"/>
    </source>
</evidence>
<name>A0A090E9Q2_MESPL</name>
<proteinExistence type="predicted"/>
<dbReference type="Proteomes" id="UP000045285">
    <property type="component" value="Unassembled WGS sequence"/>
</dbReference>
<dbReference type="EMBL" id="CCMZ01000056">
    <property type="protein sequence ID" value="CDX26654.1"/>
    <property type="molecule type" value="Genomic_DNA"/>
</dbReference>
<reference evidence="2" key="1">
    <citation type="submission" date="2014-08" db="EMBL/GenBank/DDBJ databases">
        <authorList>
            <person name="Moulin L."/>
        </authorList>
    </citation>
    <scope>NUCLEOTIDE SEQUENCE [LARGE SCALE GENOMIC DNA]</scope>
</reference>
<accession>A0A090E9Q2</accession>
<organism evidence="1 2">
    <name type="scientific">Mesorhizobium plurifarium</name>
    <dbReference type="NCBI Taxonomy" id="69974"/>
    <lineage>
        <taxon>Bacteria</taxon>
        <taxon>Pseudomonadati</taxon>
        <taxon>Pseudomonadota</taxon>
        <taxon>Alphaproteobacteria</taxon>
        <taxon>Hyphomicrobiales</taxon>
        <taxon>Phyllobacteriaceae</taxon>
        <taxon>Mesorhizobium</taxon>
    </lineage>
</organism>